<sequence length="394" mass="41764">MTRGSARKLSRQLGKVTDEVVATHFPHPTVSSQLCVRGGSAMLPVEERPVPVGCEDERIVRAIDVLRSARNGSLQVVVGMGLSALPIALANVLGFADGVAAVENSLFVISRRCKGGKKSSLQLYAGDYLAACLSAVISPFMRALNPDQRHRLGDGRRAASAVVDSMGDVLDALKTLLEVCSELCTRASLSLAYIVASARLVRALFGSYDGDHKNASCAVVDSIAEVIDAMIVLYTRLLEVCSELCTRVALSLKIQAANANPNRFKGRRLTTGAPEEEMANAPPPMERTPAATALHERSLPENARLPLPTSSPTASASLSDACHPAGARTRRRERRPCSGGWDPTTLNSADSADSAGSDLCPLLCPPLSALRSPLFALRPPLSALYSPLPTSFAL</sequence>
<dbReference type="AlphaFoldDB" id="J6FB36"/>
<dbReference type="GeneID" id="25988106"/>
<name>J6FB36_TRIAS</name>
<dbReference type="RefSeq" id="XP_014183501.1">
    <property type="nucleotide sequence ID" value="XM_014328026.1"/>
</dbReference>
<evidence type="ECO:0000313" key="2">
    <source>
        <dbReference type="EMBL" id="EJT52382.1"/>
    </source>
</evidence>
<feature type="region of interest" description="Disordered" evidence="1">
    <location>
        <begin position="265"/>
        <end position="287"/>
    </location>
</feature>
<dbReference type="VEuPathDB" id="FungiDB:A1Q1_04593"/>
<reference evidence="2 3" key="1">
    <citation type="journal article" date="2012" name="Eukaryot. Cell">
        <title>Draft genome sequence of CBS 2479, the standard type strain of Trichosporon asahii.</title>
        <authorList>
            <person name="Yang R.Y."/>
            <person name="Li H.T."/>
            <person name="Zhu H."/>
            <person name="Zhou G.P."/>
            <person name="Wang M."/>
            <person name="Wang L."/>
        </authorList>
    </citation>
    <scope>NUCLEOTIDE SEQUENCE [LARGE SCALE GENOMIC DNA]</scope>
    <source>
        <strain evidence="3">ATCC 90039 / CBS 2479 / JCM 2466 / KCTC 7840 / NCYC 2677 / UAMH 7654</strain>
    </source>
</reference>
<comment type="caution">
    <text evidence="2">The sequence shown here is derived from an EMBL/GenBank/DDBJ whole genome shotgun (WGS) entry which is preliminary data.</text>
</comment>
<organism evidence="2 3">
    <name type="scientific">Trichosporon asahii var. asahii (strain ATCC 90039 / CBS 2479 / JCM 2466 / KCTC 7840 / NBRC 103889/ NCYC 2677 / UAMH 7654)</name>
    <name type="common">Yeast</name>
    <dbReference type="NCBI Taxonomy" id="1186058"/>
    <lineage>
        <taxon>Eukaryota</taxon>
        <taxon>Fungi</taxon>
        <taxon>Dikarya</taxon>
        <taxon>Basidiomycota</taxon>
        <taxon>Agaricomycotina</taxon>
        <taxon>Tremellomycetes</taxon>
        <taxon>Trichosporonales</taxon>
        <taxon>Trichosporonaceae</taxon>
        <taxon>Trichosporon</taxon>
    </lineage>
</organism>
<accession>J6FB36</accession>
<gene>
    <name evidence="2" type="ORF">A1Q1_04593</name>
</gene>
<protein>
    <submittedName>
        <fullName evidence="2">Uncharacterized protein</fullName>
    </submittedName>
</protein>
<dbReference type="Proteomes" id="UP000002748">
    <property type="component" value="Unassembled WGS sequence"/>
</dbReference>
<proteinExistence type="predicted"/>
<dbReference type="EMBL" id="ALBS01000027">
    <property type="protein sequence ID" value="EJT52382.1"/>
    <property type="molecule type" value="Genomic_DNA"/>
</dbReference>
<evidence type="ECO:0000256" key="1">
    <source>
        <dbReference type="SAM" id="MobiDB-lite"/>
    </source>
</evidence>
<evidence type="ECO:0000313" key="3">
    <source>
        <dbReference type="Proteomes" id="UP000002748"/>
    </source>
</evidence>
<dbReference type="HOGENOM" id="CLU_700550_0_0_1"/>
<feature type="region of interest" description="Disordered" evidence="1">
    <location>
        <begin position="302"/>
        <end position="343"/>
    </location>
</feature>
<dbReference type="KEGG" id="tasa:A1Q1_04593"/>
<feature type="compositionally biased region" description="Low complexity" evidence="1">
    <location>
        <begin position="305"/>
        <end position="319"/>
    </location>
</feature>